<feature type="compositionally biased region" description="Polar residues" evidence="3">
    <location>
        <begin position="613"/>
        <end position="623"/>
    </location>
</feature>
<dbReference type="GO" id="GO:0005886">
    <property type="term" value="C:plasma membrane"/>
    <property type="evidence" value="ECO:0007669"/>
    <property type="project" value="TreeGrafter"/>
</dbReference>
<dbReference type="InterPro" id="IPR050357">
    <property type="entry name" value="Arrestin_domain-protein"/>
</dbReference>
<dbReference type="Gene3D" id="2.60.40.640">
    <property type="match status" value="2"/>
</dbReference>
<dbReference type="HOGENOM" id="CLU_006001_1_0_1"/>
<dbReference type="SMART" id="SM01017">
    <property type="entry name" value="Arrestin_C"/>
    <property type="match status" value="1"/>
</dbReference>
<feature type="region of interest" description="Disordered" evidence="3">
    <location>
        <begin position="466"/>
        <end position="498"/>
    </location>
</feature>
<dbReference type="Pfam" id="PF02752">
    <property type="entry name" value="Arrestin_C"/>
    <property type="match status" value="1"/>
</dbReference>
<dbReference type="InterPro" id="IPR011022">
    <property type="entry name" value="Arrestin_C-like"/>
</dbReference>
<feature type="compositionally biased region" description="Polar residues" evidence="3">
    <location>
        <begin position="630"/>
        <end position="639"/>
    </location>
</feature>
<feature type="region of interest" description="Disordered" evidence="3">
    <location>
        <begin position="182"/>
        <end position="247"/>
    </location>
</feature>
<evidence type="ECO:0000256" key="1">
    <source>
        <dbReference type="ARBA" id="ARBA00037950"/>
    </source>
</evidence>
<dbReference type="Pfam" id="PF00339">
    <property type="entry name" value="Arrestin_N"/>
    <property type="match status" value="1"/>
</dbReference>
<dbReference type="InterPro" id="IPR014752">
    <property type="entry name" value="Arrestin-like_C"/>
</dbReference>
<dbReference type="InterPro" id="IPR011021">
    <property type="entry name" value="Arrestin-like_N"/>
</dbReference>
<comment type="caution">
    <text evidence="5">The sequence shown here is derived from an EMBL/GenBank/DDBJ whole genome shotgun (WGS) entry which is preliminary data.</text>
</comment>
<dbReference type="InterPro" id="IPR014756">
    <property type="entry name" value="Ig_E-set"/>
</dbReference>
<dbReference type="GO" id="GO:0031625">
    <property type="term" value="F:ubiquitin protein ligase binding"/>
    <property type="evidence" value="ECO:0007669"/>
    <property type="project" value="TreeGrafter"/>
</dbReference>
<gene>
    <name evidence="5" type="ORF">G210_3772</name>
</gene>
<dbReference type="AlphaFoldDB" id="M3JUF5"/>
<evidence type="ECO:0000256" key="2">
    <source>
        <dbReference type="ARBA" id="ARBA00040066"/>
    </source>
</evidence>
<keyword evidence="6" id="KW-1185">Reference proteome</keyword>
<feature type="compositionally biased region" description="Polar residues" evidence="3">
    <location>
        <begin position="484"/>
        <end position="495"/>
    </location>
</feature>
<dbReference type="GO" id="GO:0030674">
    <property type="term" value="F:protein-macromolecule adaptor activity"/>
    <property type="evidence" value="ECO:0007669"/>
    <property type="project" value="TreeGrafter"/>
</dbReference>
<reference evidence="5 6" key="1">
    <citation type="submission" date="2013-02" db="EMBL/GenBank/DDBJ databases">
        <title>Genome sequence of Candida maltosa Xu316, a potential industrial strain for xylitol and ethanol production.</title>
        <authorList>
            <person name="Yu J."/>
            <person name="Wang Q."/>
            <person name="Geng X."/>
            <person name="Bao W."/>
            <person name="He P."/>
            <person name="Cai J."/>
        </authorList>
    </citation>
    <scope>NUCLEOTIDE SEQUENCE [LARGE SCALE GENOMIC DNA]</scope>
    <source>
        <strain evidence="6">Xu316</strain>
    </source>
</reference>
<feature type="compositionally biased region" description="Low complexity" evidence="3">
    <location>
        <begin position="467"/>
        <end position="481"/>
    </location>
</feature>
<feature type="compositionally biased region" description="Low complexity" evidence="3">
    <location>
        <begin position="198"/>
        <end position="223"/>
    </location>
</feature>
<feature type="region of interest" description="Disordered" evidence="3">
    <location>
        <begin position="556"/>
        <end position="658"/>
    </location>
</feature>
<protein>
    <recommendedName>
        <fullName evidence="2">pH-response regulator protein palF/RIM8</fullName>
    </recommendedName>
</protein>
<sequence length="677" mass="75291">MDSSSIDDFYIQLDNPHKVYLPGEEISGQVVLICKRNVSNITITLSLLGFIKINASSHSKLRPLRHTLFDHAIKIYGKDQNDDENNDDELSNGLLKGEHVFPFIVKLPNKRIFTSIDFGKGSINYTLKALIGNNSHYNSPSTPPIQDNSSSSSFSKKKFLQNPSYVSEKVISLVNPIDVSQLPKPKPKRLLLKDPRATSSTNYSNSNNSTTILNANNNNNSSNGAKKLSRVPTSNSTTNTLSSSDHSIMENTMEESMDHKSIKSSSSSVPTVKVILEVPQRGYLRGESIPIKLLISHLKKVQDINGIIITFVRVCRLDNGPDGVVESFRKDLQQLVLPLYVDPFTFQSEINSSVRVPADAFPTIVGCPLVSFQYFVEVLINLSGKSIALESDVETHTQPTNPVNSSFDSYKFNFNSNQNERSNYINTDKYKRSKKFLPLTTEICIGTHRSATGVKLESQDLEESISRRSSSMVSHSNSNLSPAIFTSSTPNSPVDHQQVPPAIPSIPESSVVNVFTPPYDHNDVPQYVPNTAFEHNLHHQNGLSEKERMRQLETSLLPSAPPDDEDEPDMYQLQSSSPPPIPQMVPDISDSPSQQPPPPHQQPHSQSQSQNSVTPDESQSNGIHQFRFFTYQNGSNTPPHIQLDDDLYQEPTDTAPNYLTVNNDRLIVPQDHSNSDA</sequence>
<accession>M3JUF5</accession>
<feature type="compositionally biased region" description="Low complexity" evidence="3">
    <location>
        <begin position="233"/>
        <end position="244"/>
    </location>
</feature>
<dbReference type="OMA" id="CLHGYAK"/>
<dbReference type="GO" id="GO:0070086">
    <property type="term" value="P:ubiquitin-dependent endocytosis"/>
    <property type="evidence" value="ECO:0007669"/>
    <property type="project" value="TreeGrafter"/>
</dbReference>
<dbReference type="STRING" id="1245528.M3JUF5"/>
<dbReference type="EMBL" id="AOGT01002208">
    <property type="protein sequence ID" value="EMG45999.1"/>
    <property type="molecule type" value="Genomic_DNA"/>
</dbReference>
<dbReference type="eggNOG" id="ENOG502QTQN">
    <property type="taxonomic scope" value="Eukaryota"/>
</dbReference>
<name>M3JUF5_CANMX</name>
<feature type="domain" description="Arrestin C-terminal-like" evidence="4">
    <location>
        <begin position="268"/>
        <end position="399"/>
    </location>
</feature>
<feature type="compositionally biased region" description="Low complexity" evidence="3">
    <location>
        <begin position="602"/>
        <end position="612"/>
    </location>
</feature>
<dbReference type="SUPFAM" id="SSF81296">
    <property type="entry name" value="E set domains"/>
    <property type="match status" value="1"/>
</dbReference>
<evidence type="ECO:0000313" key="6">
    <source>
        <dbReference type="Proteomes" id="UP000011777"/>
    </source>
</evidence>
<organism evidence="5 6">
    <name type="scientific">Candida maltosa (strain Xu316)</name>
    <name type="common">Yeast</name>
    <dbReference type="NCBI Taxonomy" id="1245528"/>
    <lineage>
        <taxon>Eukaryota</taxon>
        <taxon>Fungi</taxon>
        <taxon>Dikarya</taxon>
        <taxon>Ascomycota</taxon>
        <taxon>Saccharomycotina</taxon>
        <taxon>Pichiomycetes</taxon>
        <taxon>Debaryomycetaceae</taxon>
        <taxon>Candida/Lodderomyces clade</taxon>
        <taxon>Candida</taxon>
    </lineage>
</organism>
<dbReference type="PANTHER" id="PTHR11188:SF161">
    <property type="entry name" value="PH-RESPONSE REGULATOR PROTEIN PALF_RIM8"/>
    <property type="match status" value="1"/>
</dbReference>
<evidence type="ECO:0000259" key="4">
    <source>
        <dbReference type="SMART" id="SM01017"/>
    </source>
</evidence>
<proteinExistence type="inferred from homology"/>
<dbReference type="PANTHER" id="PTHR11188">
    <property type="entry name" value="ARRESTIN DOMAIN CONTAINING PROTEIN"/>
    <property type="match status" value="1"/>
</dbReference>
<dbReference type="Proteomes" id="UP000011777">
    <property type="component" value="Unassembled WGS sequence"/>
</dbReference>
<dbReference type="GO" id="GO:0005829">
    <property type="term" value="C:cytosol"/>
    <property type="evidence" value="ECO:0007669"/>
    <property type="project" value="TreeGrafter"/>
</dbReference>
<evidence type="ECO:0000256" key="3">
    <source>
        <dbReference type="SAM" id="MobiDB-lite"/>
    </source>
</evidence>
<comment type="similarity">
    <text evidence="1">Belongs to the arrestin family. PalF/RIM8 subfamily.</text>
</comment>
<evidence type="ECO:0000313" key="5">
    <source>
        <dbReference type="EMBL" id="EMG45999.1"/>
    </source>
</evidence>
<dbReference type="OrthoDB" id="7785529at2759"/>